<evidence type="ECO:0000256" key="8">
    <source>
        <dbReference type="ARBA" id="ARBA00022679"/>
    </source>
</evidence>
<comment type="subcellular location">
    <subcellularLocation>
        <location evidence="2">Cytoplasm</location>
        <location evidence="2">Cytosol</location>
    </subcellularLocation>
    <subcellularLocation>
        <location evidence="1">Nucleus</location>
    </subcellularLocation>
</comment>
<organism evidence="12 13">
    <name type="scientific">Odynerus spinipes</name>
    <dbReference type="NCBI Taxonomy" id="1348599"/>
    <lineage>
        <taxon>Eukaryota</taxon>
        <taxon>Metazoa</taxon>
        <taxon>Ecdysozoa</taxon>
        <taxon>Arthropoda</taxon>
        <taxon>Hexapoda</taxon>
        <taxon>Insecta</taxon>
        <taxon>Pterygota</taxon>
        <taxon>Neoptera</taxon>
        <taxon>Endopterygota</taxon>
        <taxon>Hymenoptera</taxon>
        <taxon>Apocrita</taxon>
        <taxon>Aculeata</taxon>
        <taxon>Vespoidea</taxon>
        <taxon>Vespidae</taxon>
        <taxon>Eumeninae</taxon>
        <taxon>Odynerus</taxon>
    </lineage>
</organism>
<evidence type="ECO:0000256" key="10">
    <source>
        <dbReference type="ARBA" id="ARBA00023242"/>
    </source>
</evidence>
<protein>
    <recommendedName>
        <fullName evidence="5">Carnosine N-methyltransferase</fullName>
        <ecNumber evidence="4">2.1.1.22</ecNumber>
    </recommendedName>
</protein>
<evidence type="ECO:0000256" key="9">
    <source>
        <dbReference type="ARBA" id="ARBA00022691"/>
    </source>
</evidence>
<keyword evidence="13" id="KW-1185">Reference proteome</keyword>
<sequence length="446" mass="51716">MESMQNAYPRKVHDSYEDEEERKHFQRIVSAFRHYKSHSLQRVKKTESYLLSLPGHHQKLLSKYKEHLQEVKRCIEYNNDIIRLIIKDVAHIFENVSPASAQNDSVRKLYLTQNTRPVLADQEKVQATIKQLVRDWSVEGAEERKACYQPIIDEISNQFPLDKCTPSQVQILVPGAGLGRLAYEIARRGYTCQGNEFSLFMLFASHFVLNKCRGINSYQVHPWVHQYMNNLKPEHQTQAVFFPDVNPSDLPENAQFSMTAGDFLEVYTEDDHWDCVATCFFIDCANNVVQFIETIYKILKPGGVWINLGPLLYHFSDIPMEDSIEPSYDAVREVIQGFGFHLEKEETHVKTRYAQNAHEHFGSSKWKIGGIVQGLKCSNLYGANSKTTITYFTSGAHEALYSFFFILGHFSNNEDESKIKFNKRTDSFIEEEITDYEYVSFFSYCH</sequence>
<dbReference type="EC" id="2.1.1.22" evidence="4"/>
<evidence type="ECO:0000313" key="12">
    <source>
        <dbReference type="EMBL" id="KAK2577214.1"/>
    </source>
</evidence>
<evidence type="ECO:0000256" key="2">
    <source>
        <dbReference type="ARBA" id="ARBA00004514"/>
    </source>
</evidence>
<dbReference type="GO" id="GO:0005829">
    <property type="term" value="C:cytosol"/>
    <property type="evidence" value="ECO:0007669"/>
    <property type="project" value="UniProtKB-SubCell"/>
</dbReference>
<keyword evidence="9" id="KW-0949">S-adenosyl-L-methionine</keyword>
<dbReference type="SUPFAM" id="SSF53335">
    <property type="entry name" value="S-adenosyl-L-methionine-dependent methyltransferases"/>
    <property type="match status" value="1"/>
</dbReference>
<keyword evidence="8" id="KW-0808">Transferase</keyword>
<proteinExistence type="inferred from homology"/>
<dbReference type="PANTHER" id="PTHR12303">
    <property type="entry name" value="CARNOSINE N-METHYLTRANSFERASE"/>
    <property type="match status" value="1"/>
</dbReference>
<reference evidence="12" key="1">
    <citation type="submission" date="2021-08" db="EMBL/GenBank/DDBJ databases">
        <authorList>
            <person name="Misof B."/>
            <person name="Oliver O."/>
            <person name="Podsiadlowski L."/>
            <person name="Donath A."/>
            <person name="Peters R."/>
            <person name="Mayer C."/>
            <person name="Rust J."/>
            <person name="Gunkel S."/>
            <person name="Lesny P."/>
            <person name="Martin S."/>
            <person name="Oeyen J.P."/>
            <person name="Petersen M."/>
            <person name="Panagiotis P."/>
            <person name="Wilbrandt J."/>
            <person name="Tanja T."/>
        </authorList>
    </citation>
    <scope>NUCLEOTIDE SEQUENCE</scope>
    <source>
        <strain evidence="12">GBR_01_08_01A</strain>
        <tissue evidence="12">Thorax + abdomen</tissue>
    </source>
</reference>
<gene>
    <name evidence="12" type="ORF">KPH14_003363</name>
</gene>
<dbReference type="EMBL" id="JAIFRP010004357">
    <property type="protein sequence ID" value="KAK2577214.1"/>
    <property type="molecule type" value="Genomic_DNA"/>
</dbReference>
<evidence type="ECO:0000256" key="3">
    <source>
        <dbReference type="ARBA" id="ARBA00010086"/>
    </source>
</evidence>
<comment type="similarity">
    <text evidence="3">Belongs to the carnosine N-methyltransferase family.</text>
</comment>
<dbReference type="Proteomes" id="UP001258017">
    <property type="component" value="Unassembled WGS sequence"/>
</dbReference>
<evidence type="ECO:0000256" key="4">
    <source>
        <dbReference type="ARBA" id="ARBA00012003"/>
    </source>
</evidence>
<dbReference type="InterPro" id="IPR029063">
    <property type="entry name" value="SAM-dependent_MTases_sf"/>
</dbReference>
<comment type="function">
    <text evidence="11">N-methyltransferase that catalyzes the formation of anserine (beta-alanyl-N(Pi)-methyl-L-histidine) from carnosine. Anserine, a methylated derivative of carnosine (beta-alanyl-L-histidine), is an abundant constituent of vertebrate skeletal muscles. Also methylates other L-histidine-containing di- and tripeptides such as Gly-Gly-His, Gly-His and homocarnosine (GABA-His).</text>
</comment>
<dbReference type="GO" id="GO:0035498">
    <property type="term" value="P:carnosine metabolic process"/>
    <property type="evidence" value="ECO:0007669"/>
    <property type="project" value="TreeGrafter"/>
</dbReference>
<accession>A0AAD9RCH6</accession>
<dbReference type="GO" id="GO:0030735">
    <property type="term" value="F:carnosine N-methyltransferase activity"/>
    <property type="evidence" value="ECO:0007669"/>
    <property type="project" value="UniProtKB-EC"/>
</dbReference>
<evidence type="ECO:0000256" key="11">
    <source>
        <dbReference type="ARBA" id="ARBA00054322"/>
    </source>
</evidence>
<dbReference type="InterPro" id="IPR012901">
    <property type="entry name" value="CARME"/>
</dbReference>
<dbReference type="AlphaFoldDB" id="A0AAD9RCH6"/>
<name>A0AAD9RCH6_9HYME</name>
<keyword evidence="7" id="KW-0489">Methyltransferase</keyword>
<comment type="caution">
    <text evidence="12">The sequence shown here is derived from an EMBL/GenBank/DDBJ whole genome shotgun (WGS) entry which is preliminary data.</text>
</comment>
<evidence type="ECO:0000256" key="7">
    <source>
        <dbReference type="ARBA" id="ARBA00022603"/>
    </source>
</evidence>
<evidence type="ECO:0000256" key="5">
    <source>
        <dbReference type="ARBA" id="ARBA00015448"/>
    </source>
</evidence>
<evidence type="ECO:0000313" key="13">
    <source>
        <dbReference type="Proteomes" id="UP001258017"/>
    </source>
</evidence>
<evidence type="ECO:0000256" key="6">
    <source>
        <dbReference type="ARBA" id="ARBA00022490"/>
    </source>
</evidence>
<dbReference type="GO" id="GO:0005634">
    <property type="term" value="C:nucleus"/>
    <property type="evidence" value="ECO:0007669"/>
    <property type="project" value="UniProtKB-SubCell"/>
</dbReference>
<dbReference type="SMART" id="SM01296">
    <property type="entry name" value="N2227"/>
    <property type="match status" value="1"/>
</dbReference>
<reference evidence="12" key="2">
    <citation type="journal article" date="2023" name="Commun. Biol.">
        <title>Intrasexual cuticular hydrocarbon dimorphism in a wasp sheds light on hydrocarbon biosynthesis genes in Hymenoptera.</title>
        <authorList>
            <person name="Moris V.C."/>
            <person name="Podsiadlowski L."/>
            <person name="Martin S."/>
            <person name="Oeyen J.P."/>
            <person name="Donath A."/>
            <person name="Petersen M."/>
            <person name="Wilbrandt J."/>
            <person name="Misof B."/>
            <person name="Liedtke D."/>
            <person name="Thamm M."/>
            <person name="Scheiner R."/>
            <person name="Schmitt T."/>
            <person name="Niehuis O."/>
        </authorList>
    </citation>
    <scope>NUCLEOTIDE SEQUENCE</scope>
    <source>
        <strain evidence="12">GBR_01_08_01A</strain>
    </source>
</reference>
<dbReference type="Pfam" id="PF07942">
    <property type="entry name" value="CARME"/>
    <property type="match status" value="1"/>
</dbReference>
<dbReference type="PANTHER" id="PTHR12303:SF6">
    <property type="entry name" value="CARNOSINE N-METHYLTRANSFERASE"/>
    <property type="match status" value="1"/>
</dbReference>
<keyword evidence="10" id="KW-0539">Nucleus</keyword>
<dbReference type="FunFam" id="3.40.50.150:FF:000094">
    <property type="entry name" value="Carnosine N-methyltransferase 1"/>
    <property type="match status" value="1"/>
</dbReference>
<dbReference type="GO" id="GO:0032259">
    <property type="term" value="P:methylation"/>
    <property type="evidence" value="ECO:0007669"/>
    <property type="project" value="UniProtKB-KW"/>
</dbReference>
<dbReference type="Gene3D" id="3.40.50.150">
    <property type="entry name" value="Vaccinia Virus protein VP39"/>
    <property type="match status" value="1"/>
</dbReference>
<evidence type="ECO:0000256" key="1">
    <source>
        <dbReference type="ARBA" id="ARBA00004123"/>
    </source>
</evidence>
<keyword evidence="6" id="KW-0963">Cytoplasm</keyword>